<keyword evidence="3" id="KW-1185">Reference proteome</keyword>
<feature type="region of interest" description="Disordered" evidence="1">
    <location>
        <begin position="284"/>
        <end position="304"/>
    </location>
</feature>
<dbReference type="AlphaFoldDB" id="A0A246J850"/>
<accession>A0A246J850</accession>
<protein>
    <recommendedName>
        <fullName evidence="4">Glycosyltransferase 2-like domain-containing protein</fullName>
    </recommendedName>
</protein>
<dbReference type="EMBL" id="NIOF01000006">
    <property type="protein sequence ID" value="OWQ88713.1"/>
    <property type="molecule type" value="Genomic_DNA"/>
</dbReference>
<name>A0A246J850_9BURK</name>
<dbReference type="Proteomes" id="UP000197468">
    <property type="component" value="Unassembled WGS sequence"/>
</dbReference>
<evidence type="ECO:0000313" key="3">
    <source>
        <dbReference type="Proteomes" id="UP000197468"/>
    </source>
</evidence>
<evidence type="ECO:0000256" key="1">
    <source>
        <dbReference type="SAM" id="MobiDB-lite"/>
    </source>
</evidence>
<gene>
    <name evidence="2" type="ORF">CDN99_14570</name>
</gene>
<dbReference type="SUPFAM" id="SSF53448">
    <property type="entry name" value="Nucleotide-diphospho-sugar transferases"/>
    <property type="match status" value="1"/>
</dbReference>
<reference evidence="2 3" key="1">
    <citation type="journal article" date="2008" name="Int. J. Syst. Evol. Microbiol.">
        <title>Description of Roseateles aquatilis sp. nov. and Roseateles terrae sp. nov., in the class Betaproteobacteria, and emended description of the genus Roseateles.</title>
        <authorList>
            <person name="Gomila M."/>
            <person name="Bowien B."/>
            <person name="Falsen E."/>
            <person name="Moore E.R."/>
            <person name="Lalucat J."/>
        </authorList>
    </citation>
    <scope>NUCLEOTIDE SEQUENCE [LARGE SCALE GENOMIC DNA]</scope>
    <source>
        <strain evidence="2 3">CCUG 48205</strain>
    </source>
</reference>
<dbReference type="InterPro" id="IPR029044">
    <property type="entry name" value="Nucleotide-diphossugar_trans"/>
</dbReference>
<evidence type="ECO:0008006" key="4">
    <source>
        <dbReference type="Google" id="ProtNLM"/>
    </source>
</evidence>
<proteinExistence type="predicted"/>
<organism evidence="2 3">
    <name type="scientific">Roseateles aquatilis</name>
    <dbReference type="NCBI Taxonomy" id="431061"/>
    <lineage>
        <taxon>Bacteria</taxon>
        <taxon>Pseudomonadati</taxon>
        <taxon>Pseudomonadota</taxon>
        <taxon>Betaproteobacteria</taxon>
        <taxon>Burkholderiales</taxon>
        <taxon>Sphaerotilaceae</taxon>
        <taxon>Roseateles</taxon>
    </lineage>
</organism>
<evidence type="ECO:0000313" key="2">
    <source>
        <dbReference type="EMBL" id="OWQ88713.1"/>
    </source>
</evidence>
<feature type="compositionally biased region" description="Basic and acidic residues" evidence="1">
    <location>
        <begin position="288"/>
        <end position="298"/>
    </location>
</feature>
<sequence>MVVLPVGPDNDGAETIQSLFTYCTSSLIVLAVDDSKLLETRHFLETCDPRVIRLPSAGYPGIRGGLLCSLARAYQYALAHYDFDVLLRIDTDALITGPAPEEDALALFAGKPKAGMLGPYRVGYDGGRRDFGVVADMLRHETGWHGLRRFSRRRRLKAWLSAASALGYEPGEHILGAAIYLRVEALRAMHAAGDLNVDEFHDSGLSEDHIFSLLTVRHGYMLEDFVTGDLPMGVRWRGLPDSPRNLLARGKKIVHSIKFYESMKEPEIRAFFAQERAKHAASSILNLQERKNDPDRHSGRWSRA</sequence>
<comment type="caution">
    <text evidence="2">The sequence shown here is derived from an EMBL/GenBank/DDBJ whole genome shotgun (WGS) entry which is preliminary data.</text>
</comment>